<dbReference type="SUPFAM" id="SSF101690">
    <property type="entry name" value="PAZ domain"/>
    <property type="match status" value="1"/>
</dbReference>
<dbReference type="SMART" id="SM00950">
    <property type="entry name" value="Piwi"/>
    <property type="match status" value="1"/>
</dbReference>
<evidence type="ECO:0000256" key="2">
    <source>
        <dbReference type="ARBA" id="ARBA00022491"/>
    </source>
</evidence>
<feature type="domain" description="PAZ" evidence="5">
    <location>
        <begin position="189"/>
        <end position="267"/>
    </location>
</feature>
<dbReference type="CDD" id="cd02846">
    <property type="entry name" value="PAZ_argonaute_like"/>
    <property type="match status" value="1"/>
</dbReference>
<evidence type="ECO:0000259" key="6">
    <source>
        <dbReference type="PROSITE" id="PS50822"/>
    </source>
</evidence>
<dbReference type="Proteomes" id="UP001642360">
    <property type="component" value="Unassembled WGS sequence"/>
</dbReference>
<comment type="caution">
    <text evidence="7">The sequence shown here is derived from an EMBL/GenBank/DDBJ whole genome shotgun (WGS) entry which is preliminary data.</text>
</comment>
<dbReference type="EMBL" id="CAUOFW020008587">
    <property type="protein sequence ID" value="CAK9183258.1"/>
    <property type="molecule type" value="Genomic_DNA"/>
</dbReference>
<dbReference type="InterPro" id="IPR036085">
    <property type="entry name" value="PAZ_dom_sf"/>
</dbReference>
<dbReference type="Pfam" id="PF16486">
    <property type="entry name" value="ArgoN"/>
    <property type="match status" value="1"/>
</dbReference>
<evidence type="ECO:0000313" key="7">
    <source>
        <dbReference type="EMBL" id="CAK9183258.1"/>
    </source>
</evidence>
<comment type="similarity">
    <text evidence="1">Belongs to the argonaute family. Ago subfamily.</text>
</comment>
<dbReference type="GO" id="GO:0031047">
    <property type="term" value="P:regulatory ncRNA-mediated gene silencing"/>
    <property type="evidence" value="ECO:0007669"/>
    <property type="project" value="UniProtKB-KW"/>
</dbReference>
<protein>
    <submittedName>
        <fullName evidence="7">Uncharacterized protein</fullName>
    </submittedName>
</protein>
<dbReference type="InterPro" id="IPR045246">
    <property type="entry name" value="Piwi_ago-like"/>
</dbReference>
<keyword evidence="2" id="KW-0678">Repressor</keyword>
<organism evidence="7 8">
    <name type="scientific">Ilex paraguariensis</name>
    <name type="common">yerba mate</name>
    <dbReference type="NCBI Taxonomy" id="185542"/>
    <lineage>
        <taxon>Eukaryota</taxon>
        <taxon>Viridiplantae</taxon>
        <taxon>Streptophyta</taxon>
        <taxon>Embryophyta</taxon>
        <taxon>Tracheophyta</taxon>
        <taxon>Spermatophyta</taxon>
        <taxon>Magnoliopsida</taxon>
        <taxon>eudicotyledons</taxon>
        <taxon>Gunneridae</taxon>
        <taxon>Pentapetalae</taxon>
        <taxon>asterids</taxon>
        <taxon>campanulids</taxon>
        <taxon>Aquifoliales</taxon>
        <taxon>Aquifoliaceae</taxon>
        <taxon>Ilex</taxon>
    </lineage>
</organism>
<dbReference type="InterPro" id="IPR003165">
    <property type="entry name" value="Piwi"/>
</dbReference>
<evidence type="ECO:0000256" key="4">
    <source>
        <dbReference type="ARBA" id="ARBA00023274"/>
    </source>
</evidence>
<dbReference type="PROSITE" id="PS50822">
    <property type="entry name" value="PIWI"/>
    <property type="match status" value="1"/>
</dbReference>
<evidence type="ECO:0000259" key="5">
    <source>
        <dbReference type="PROSITE" id="PS50821"/>
    </source>
</evidence>
<accession>A0ABC8UQB9</accession>
<dbReference type="PANTHER" id="PTHR22891">
    <property type="entry name" value="EUKARYOTIC TRANSLATION INITIATION FACTOR 2C"/>
    <property type="match status" value="1"/>
</dbReference>
<dbReference type="Gene3D" id="3.40.50.2300">
    <property type="match status" value="1"/>
</dbReference>
<dbReference type="Gene3D" id="2.170.260.10">
    <property type="entry name" value="paz domain"/>
    <property type="match status" value="1"/>
</dbReference>
<sequence length="789" mass="89420">MPIKRPDNGGKLAIRQVRLLVNHFPVSFDPERTVFHYDVDVKPDMSPHNCSAKKSISKSVLRLIKDKLFSDDPMRFPLNMTTFDGKKNIYSAVPLPMGNFKVELSRGEEMKSRSYILTVKLVNELKFNTLEDYLSGNLSCIPRDILQGMDLIMNENLSFRGSQHSIKLTSQRPGLCLDSSVMALRKRLPVIDFLMEHFRGSENQNTGDLKFILEDPEGKHPPREIGLIQYFREKYRTEIMYKDIPCLDLRRCDRKNYVPMEFCTLVEGQRYPKEDLDRDSRLLLKEKLTPPQRKNIICEMVQAEDGPCGDVAQNFGIVVDTTMTRELGRVIEPPTLKVGNGNMVRVDREDCQYNLVGKSVVEGKPVKRWALIDCSSDDRYNKLNSGVFIQNLRNRCRSLGVCMEEPVLCRFTGMHEFSGVGAIQELLASVVKEANGKCKGRLQIIVCVMTMKHPGKKYLKWVSETQIGVLTQCCLSSYANKGNDQCYAKVSLKINAKLGGSNVELIERLPCFEGEEHVMLVGADVNHPDAWNATCPSIAAVVATMNPAANRYAARVRPQEHRKEKILNFGTMCLDLINTYDRLNKTKPTKILIFRDGVSEGQFEMVLNEELLDIKRAICTEDYHPTITLVTAQKRHQTRLFLENERDGGASGNVPPGTVIDTTICHPFQFDFYLCSCYGTLGTSKPTHYCVLWDEHKFTSDQLQKLTYHLCFTFARCTKPVSLVPPVYYADLVAFRGREYQEVAVELQSHASAASSSSGSPSSSSTSAASFDERFYKLHPDLENEMFFI</sequence>
<dbReference type="InterPro" id="IPR032474">
    <property type="entry name" value="Argonaute_N"/>
</dbReference>
<dbReference type="AlphaFoldDB" id="A0ABC8UQB9"/>
<dbReference type="InterPro" id="IPR012337">
    <property type="entry name" value="RNaseH-like_sf"/>
</dbReference>
<dbReference type="CDD" id="cd04657">
    <property type="entry name" value="Piwi_ago-like"/>
    <property type="match status" value="1"/>
</dbReference>
<proteinExistence type="inferred from homology"/>
<evidence type="ECO:0000256" key="3">
    <source>
        <dbReference type="ARBA" id="ARBA00023158"/>
    </source>
</evidence>
<dbReference type="Pfam" id="PF02171">
    <property type="entry name" value="Piwi"/>
    <property type="match status" value="1"/>
</dbReference>
<gene>
    <name evidence="7" type="ORF">ILEXP_LOCUS53513</name>
</gene>
<evidence type="ECO:0000256" key="1">
    <source>
        <dbReference type="ARBA" id="ARBA00008201"/>
    </source>
</evidence>
<keyword evidence="8" id="KW-1185">Reference proteome</keyword>
<dbReference type="Gene3D" id="3.30.420.10">
    <property type="entry name" value="Ribonuclease H-like superfamily/Ribonuclease H"/>
    <property type="match status" value="1"/>
</dbReference>
<dbReference type="GO" id="GO:1990904">
    <property type="term" value="C:ribonucleoprotein complex"/>
    <property type="evidence" value="ECO:0007669"/>
    <property type="project" value="UniProtKB-KW"/>
</dbReference>
<keyword evidence="4" id="KW-0687">Ribonucleoprotein</keyword>
<evidence type="ECO:0000313" key="8">
    <source>
        <dbReference type="Proteomes" id="UP001642360"/>
    </source>
</evidence>
<dbReference type="GO" id="GO:0051607">
    <property type="term" value="P:defense response to virus"/>
    <property type="evidence" value="ECO:0007669"/>
    <property type="project" value="UniProtKB-ARBA"/>
</dbReference>
<dbReference type="Pfam" id="PF02170">
    <property type="entry name" value="PAZ"/>
    <property type="match status" value="1"/>
</dbReference>
<dbReference type="InterPro" id="IPR003100">
    <property type="entry name" value="PAZ_dom"/>
</dbReference>
<feature type="domain" description="Piwi" evidence="6">
    <location>
        <begin position="444"/>
        <end position="742"/>
    </location>
</feature>
<dbReference type="PROSITE" id="PS50821">
    <property type="entry name" value="PAZ"/>
    <property type="match status" value="1"/>
</dbReference>
<dbReference type="SUPFAM" id="SSF53098">
    <property type="entry name" value="Ribonuclease H-like"/>
    <property type="match status" value="1"/>
</dbReference>
<dbReference type="InterPro" id="IPR036397">
    <property type="entry name" value="RNaseH_sf"/>
</dbReference>
<keyword evidence="3" id="KW-0943">RNA-mediated gene silencing</keyword>
<reference evidence="7 8" key="1">
    <citation type="submission" date="2024-02" db="EMBL/GenBank/DDBJ databases">
        <authorList>
            <person name="Vignale AGUSTIN F."/>
            <person name="Sosa J E."/>
            <person name="Modenutti C."/>
        </authorList>
    </citation>
    <scope>NUCLEOTIDE SEQUENCE [LARGE SCALE GENOMIC DNA]</scope>
</reference>
<name>A0ABC8UQB9_9AQUA</name>